<feature type="transmembrane region" description="Helical" evidence="2">
    <location>
        <begin position="62"/>
        <end position="84"/>
    </location>
</feature>
<evidence type="ECO:0000256" key="2">
    <source>
        <dbReference type="SAM" id="Phobius"/>
    </source>
</evidence>
<feature type="region of interest" description="Disordered" evidence="1">
    <location>
        <begin position="1"/>
        <end position="53"/>
    </location>
</feature>
<sequence length="128" mass="13925">MTDDNSRRRTEGDRTPRWAARDDDAHRTREPVPRARSGMIGRRYPRTGTEPATAQSPLGLRLLLSAVFVPLFCAAAAFFALWAADWIPGDSPGRGALVVIAAVCAALAVLAAVDLAVVVRRMRRERGT</sequence>
<evidence type="ECO:0000256" key="1">
    <source>
        <dbReference type="SAM" id="MobiDB-lite"/>
    </source>
</evidence>
<dbReference type="InterPro" id="IPR045924">
    <property type="entry name" value="DUF6343"/>
</dbReference>
<evidence type="ECO:0000313" key="4">
    <source>
        <dbReference type="Proteomes" id="UP000641386"/>
    </source>
</evidence>
<name>A0A918ZKM9_9ACTN</name>
<gene>
    <name evidence="3" type="ORF">GCM10014715_06890</name>
</gene>
<feature type="transmembrane region" description="Helical" evidence="2">
    <location>
        <begin position="96"/>
        <end position="119"/>
    </location>
</feature>
<proteinExistence type="predicted"/>
<dbReference type="EMBL" id="BNBC01000002">
    <property type="protein sequence ID" value="GHE56518.1"/>
    <property type="molecule type" value="Genomic_DNA"/>
</dbReference>
<keyword evidence="2" id="KW-0472">Membrane</keyword>
<keyword evidence="2" id="KW-1133">Transmembrane helix</keyword>
<keyword evidence="2" id="KW-0812">Transmembrane</keyword>
<dbReference type="Proteomes" id="UP000641386">
    <property type="component" value="Unassembled WGS sequence"/>
</dbReference>
<reference evidence="3" key="2">
    <citation type="submission" date="2020-09" db="EMBL/GenBank/DDBJ databases">
        <authorList>
            <person name="Sun Q."/>
            <person name="Ohkuma M."/>
        </authorList>
    </citation>
    <scope>NUCLEOTIDE SEQUENCE</scope>
    <source>
        <strain evidence="3">JCM 3302</strain>
    </source>
</reference>
<organism evidence="3 4">
    <name type="scientific">Streptomyces spiralis</name>
    <dbReference type="NCBI Taxonomy" id="66376"/>
    <lineage>
        <taxon>Bacteria</taxon>
        <taxon>Bacillati</taxon>
        <taxon>Actinomycetota</taxon>
        <taxon>Actinomycetes</taxon>
        <taxon>Kitasatosporales</taxon>
        <taxon>Streptomycetaceae</taxon>
        <taxon>Streptomyces</taxon>
    </lineage>
</organism>
<dbReference type="AlphaFoldDB" id="A0A918ZKM9"/>
<feature type="compositionally biased region" description="Basic and acidic residues" evidence="1">
    <location>
        <begin position="1"/>
        <end position="33"/>
    </location>
</feature>
<dbReference type="Pfam" id="PF19870">
    <property type="entry name" value="DUF6343"/>
    <property type="match status" value="1"/>
</dbReference>
<keyword evidence="4" id="KW-1185">Reference proteome</keyword>
<protein>
    <submittedName>
        <fullName evidence="3">Uncharacterized protein</fullName>
    </submittedName>
</protein>
<accession>A0A918ZKM9</accession>
<comment type="caution">
    <text evidence="3">The sequence shown here is derived from an EMBL/GenBank/DDBJ whole genome shotgun (WGS) entry which is preliminary data.</text>
</comment>
<reference evidence="3" key="1">
    <citation type="journal article" date="2014" name="Int. J. Syst. Evol. Microbiol.">
        <title>Complete genome sequence of Corynebacterium casei LMG S-19264T (=DSM 44701T), isolated from a smear-ripened cheese.</title>
        <authorList>
            <consortium name="US DOE Joint Genome Institute (JGI-PGF)"/>
            <person name="Walter F."/>
            <person name="Albersmeier A."/>
            <person name="Kalinowski J."/>
            <person name="Ruckert C."/>
        </authorList>
    </citation>
    <scope>NUCLEOTIDE SEQUENCE</scope>
    <source>
        <strain evidence="3">JCM 3302</strain>
    </source>
</reference>
<evidence type="ECO:0000313" key="3">
    <source>
        <dbReference type="EMBL" id="GHE56518.1"/>
    </source>
</evidence>